<protein>
    <submittedName>
        <fullName evidence="2">Uncharacterized protein</fullName>
    </submittedName>
</protein>
<evidence type="ECO:0000313" key="3">
    <source>
        <dbReference type="Proteomes" id="UP001177003"/>
    </source>
</evidence>
<sequence>MNMTHAEKPQTDHTRKALSKTITILKQPTPLVSPHIRMSSEKSRANKTCYIVKTSHDAKSVCTNKVVHTAKLVHIDMSSLAAKKFHIATPVHVAKKSHTIQISHPDQSVHNVKFVQTNKTFRIVKLSQVANTSSYPIKTQAPTPTPNIKRSHAGKLPDVPKKRSPEPRKIKKVKVATSISPKLETKLVIGNRNKHYNQKSPRMKKKGSKAQAGCSTSD</sequence>
<dbReference type="EMBL" id="OX465079">
    <property type="protein sequence ID" value="CAI9277348.1"/>
    <property type="molecule type" value="Genomic_DNA"/>
</dbReference>
<feature type="compositionally biased region" description="Polar residues" evidence="1">
    <location>
        <begin position="136"/>
        <end position="148"/>
    </location>
</feature>
<feature type="compositionally biased region" description="Basic residues" evidence="1">
    <location>
        <begin position="192"/>
        <end position="208"/>
    </location>
</feature>
<gene>
    <name evidence="2" type="ORF">LSALG_LOCUS17280</name>
</gene>
<feature type="compositionally biased region" description="Basic and acidic residues" evidence="1">
    <location>
        <begin position="158"/>
        <end position="168"/>
    </location>
</feature>
<accession>A0AA36E033</accession>
<dbReference type="Proteomes" id="UP001177003">
    <property type="component" value="Chromosome 3"/>
</dbReference>
<dbReference type="AlphaFoldDB" id="A0AA36E033"/>
<feature type="region of interest" description="Disordered" evidence="1">
    <location>
        <begin position="136"/>
        <end position="175"/>
    </location>
</feature>
<keyword evidence="3" id="KW-1185">Reference proteome</keyword>
<evidence type="ECO:0000256" key="1">
    <source>
        <dbReference type="SAM" id="MobiDB-lite"/>
    </source>
</evidence>
<name>A0AA36E033_LACSI</name>
<proteinExistence type="predicted"/>
<evidence type="ECO:0000313" key="2">
    <source>
        <dbReference type="EMBL" id="CAI9277348.1"/>
    </source>
</evidence>
<organism evidence="2 3">
    <name type="scientific">Lactuca saligna</name>
    <name type="common">Willowleaf lettuce</name>
    <dbReference type="NCBI Taxonomy" id="75948"/>
    <lineage>
        <taxon>Eukaryota</taxon>
        <taxon>Viridiplantae</taxon>
        <taxon>Streptophyta</taxon>
        <taxon>Embryophyta</taxon>
        <taxon>Tracheophyta</taxon>
        <taxon>Spermatophyta</taxon>
        <taxon>Magnoliopsida</taxon>
        <taxon>eudicotyledons</taxon>
        <taxon>Gunneridae</taxon>
        <taxon>Pentapetalae</taxon>
        <taxon>asterids</taxon>
        <taxon>campanulids</taxon>
        <taxon>Asterales</taxon>
        <taxon>Asteraceae</taxon>
        <taxon>Cichorioideae</taxon>
        <taxon>Cichorieae</taxon>
        <taxon>Lactucinae</taxon>
        <taxon>Lactuca</taxon>
    </lineage>
</organism>
<reference evidence="2" key="1">
    <citation type="submission" date="2023-04" db="EMBL/GenBank/DDBJ databases">
        <authorList>
            <person name="Vijverberg K."/>
            <person name="Xiong W."/>
            <person name="Schranz E."/>
        </authorList>
    </citation>
    <scope>NUCLEOTIDE SEQUENCE</scope>
</reference>
<feature type="region of interest" description="Disordered" evidence="1">
    <location>
        <begin position="190"/>
        <end position="218"/>
    </location>
</feature>